<keyword evidence="1" id="KW-0812">Transmembrane</keyword>
<organism evidence="3 4">
    <name type="scientific">Terrabacter tumescens</name>
    <dbReference type="NCBI Taxonomy" id="60443"/>
    <lineage>
        <taxon>Bacteria</taxon>
        <taxon>Bacillati</taxon>
        <taxon>Actinomycetota</taxon>
        <taxon>Actinomycetes</taxon>
        <taxon>Micrococcales</taxon>
        <taxon>Intrasporangiaceae</taxon>
        <taxon>Terrabacter</taxon>
    </lineage>
</organism>
<keyword evidence="1" id="KW-0472">Membrane</keyword>
<evidence type="ECO:0000256" key="1">
    <source>
        <dbReference type="SAM" id="Phobius"/>
    </source>
</evidence>
<comment type="caution">
    <text evidence="3">The sequence shown here is derived from an EMBL/GenBank/DDBJ whole genome shotgun (WGS) entry which is preliminary data.</text>
</comment>
<evidence type="ECO:0000313" key="3">
    <source>
        <dbReference type="EMBL" id="GGN07060.1"/>
    </source>
</evidence>
<reference evidence="4" key="1">
    <citation type="journal article" date="2019" name="Int. J. Syst. Evol. Microbiol.">
        <title>The Global Catalogue of Microorganisms (GCM) 10K type strain sequencing project: providing services to taxonomists for standard genome sequencing and annotation.</title>
        <authorList>
            <consortium name="The Broad Institute Genomics Platform"/>
            <consortium name="The Broad Institute Genome Sequencing Center for Infectious Disease"/>
            <person name="Wu L."/>
            <person name="Ma J."/>
        </authorList>
    </citation>
    <scope>NUCLEOTIDE SEQUENCE [LARGE SCALE GENOMIC DNA]</scope>
    <source>
        <strain evidence="4">JCM 1365</strain>
    </source>
</reference>
<feature type="transmembrane region" description="Helical" evidence="1">
    <location>
        <begin position="36"/>
        <end position="57"/>
    </location>
</feature>
<keyword evidence="4" id="KW-1185">Reference proteome</keyword>
<proteinExistence type="predicted"/>
<dbReference type="EMBL" id="BMNZ01000008">
    <property type="protein sequence ID" value="GGN07060.1"/>
    <property type="molecule type" value="Genomic_DNA"/>
</dbReference>
<evidence type="ECO:0000259" key="2">
    <source>
        <dbReference type="Pfam" id="PF07853"/>
    </source>
</evidence>
<feature type="transmembrane region" description="Helical" evidence="1">
    <location>
        <begin position="69"/>
        <end position="90"/>
    </location>
</feature>
<feature type="transmembrane region" description="Helical" evidence="1">
    <location>
        <begin position="102"/>
        <end position="120"/>
    </location>
</feature>
<feature type="transmembrane region" description="Helical" evidence="1">
    <location>
        <begin position="187"/>
        <end position="208"/>
    </location>
</feature>
<sequence length="299" mass="31049">MAASGTAMAYAVRDRLPDELAVHWGIDGAPDRFTSFTGAVTTAAVITAVVPLALVGLGTLMHRSARGPVAAIVGGLAVFLGGLLFGGLVAQRPGQAAQAFPPQWVAPTLVLTALVALGLWRWGRTTPPGTAGHREPLPADAARLDVPASTRLGWTGRASLPVRPTMVLAVVVALPLVWVALAGHPWVWVLAIGLGALLAVTLSARVTVDAAGLRVSSAGFTWSKVPLERVASADTTTVRPMRDFGGWGWRIGMDGRRGYVTRGGEALVVRRLGESDVLVTVDDADEAAAVLNTLVARAS</sequence>
<feature type="transmembrane region" description="Helical" evidence="1">
    <location>
        <begin position="160"/>
        <end position="181"/>
    </location>
</feature>
<feature type="domain" description="DUF1648" evidence="2">
    <location>
        <begin position="6"/>
        <end position="44"/>
    </location>
</feature>
<evidence type="ECO:0000313" key="4">
    <source>
        <dbReference type="Proteomes" id="UP000623461"/>
    </source>
</evidence>
<gene>
    <name evidence="3" type="ORF">GCM10009721_38440</name>
</gene>
<accession>A0ABQ2IF43</accession>
<dbReference type="Pfam" id="PF07853">
    <property type="entry name" value="DUF1648"/>
    <property type="match status" value="1"/>
</dbReference>
<dbReference type="Proteomes" id="UP000623461">
    <property type="component" value="Unassembled WGS sequence"/>
</dbReference>
<keyword evidence="1" id="KW-1133">Transmembrane helix</keyword>
<dbReference type="InterPro" id="IPR012867">
    <property type="entry name" value="DUF1648"/>
</dbReference>
<protein>
    <recommendedName>
        <fullName evidence="2">DUF1648 domain-containing protein</fullName>
    </recommendedName>
</protein>
<name>A0ABQ2IF43_9MICO</name>